<dbReference type="RefSeq" id="WP_105722263.1">
    <property type="nucleotide sequence ID" value="NZ_PVBS01000001.1"/>
</dbReference>
<protein>
    <recommendedName>
        <fullName evidence="3">DUF937 domain-containing protein</fullName>
    </recommendedName>
</protein>
<reference evidence="1 2" key="1">
    <citation type="submission" date="2018-02" db="EMBL/GenBank/DDBJ databases">
        <title>The draft genome of Sphingobacterium gobiense H7.</title>
        <authorList>
            <person name="Li L."/>
            <person name="Liu L."/>
            <person name="Zhang X."/>
            <person name="Wang T."/>
            <person name="Liang L."/>
        </authorList>
    </citation>
    <scope>NUCLEOTIDE SEQUENCE [LARGE SCALE GENOMIC DNA]</scope>
    <source>
        <strain evidence="1 2">ACCC 05757</strain>
    </source>
</reference>
<accession>A0A2S9JRV1</accession>
<organism evidence="1 2">
    <name type="scientific">Sphingobacterium gobiense</name>
    <dbReference type="NCBI Taxonomy" id="1382456"/>
    <lineage>
        <taxon>Bacteria</taxon>
        <taxon>Pseudomonadati</taxon>
        <taxon>Bacteroidota</taxon>
        <taxon>Sphingobacteriia</taxon>
        <taxon>Sphingobacteriales</taxon>
        <taxon>Sphingobacteriaceae</taxon>
        <taxon>Sphingobacterium</taxon>
    </lineage>
</organism>
<evidence type="ECO:0008006" key="3">
    <source>
        <dbReference type="Google" id="ProtNLM"/>
    </source>
</evidence>
<dbReference type="Proteomes" id="UP000238642">
    <property type="component" value="Unassembled WGS sequence"/>
</dbReference>
<name>A0A2S9JRV1_9SPHI</name>
<dbReference type="OrthoDB" id="982085at2"/>
<sequence>MIDKLQQIIQQTTTQEVDKNSNIANDLTGNVATETGSSLLDGLKSAVSGGNLGDLTNMLGNTDKNALTSNPIVKNIISSLTSKLGTNVGLDSHTASGFASSIIPQIISMVSSKVQSGDFNISDIVSSLTGGGTGTALDQNGDGKVGIDDAISAVTKGKLGDALGGLFKK</sequence>
<evidence type="ECO:0000313" key="2">
    <source>
        <dbReference type="Proteomes" id="UP000238642"/>
    </source>
</evidence>
<comment type="caution">
    <text evidence="1">The sequence shown here is derived from an EMBL/GenBank/DDBJ whole genome shotgun (WGS) entry which is preliminary data.</text>
</comment>
<gene>
    <name evidence="1" type="ORF">C5749_01195</name>
</gene>
<dbReference type="AlphaFoldDB" id="A0A2S9JRV1"/>
<keyword evidence="2" id="KW-1185">Reference proteome</keyword>
<dbReference type="EMBL" id="PVBS01000001">
    <property type="protein sequence ID" value="PRD55938.1"/>
    <property type="molecule type" value="Genomic_DNA"/>
</dbReference>
<proteinExistence type="predicted"/>
<evidence type="ECO:0000313" key="1">
    <source>
        <dbReference type="EMBL" id="PRD55938.1"/>
    </source>
</evidence>